<evidence type="ECO:0000313" key="3">
    <source>
        <dbReference type="Proteomes" id="UP001623290"/>
    </source>
</evidence>
<accession>A0ABZ1DYM2</accession>
<dbReference type="Proteomes" id="UP001623290">
    <property type="component" value="Chromosome"/>
</dbReference>
<dbReference type="InterPro" id="IPR021869">
    <property type="entry name" value="RNase_Zc3h12_NYN"/>
</dbReference>
<dbReference type="Pfam" id="PF11977">
    <property type="entry name" value="RNase_Zc3h12a"/>
    <property type="match status" value="1"/>
</dbReference>
<dbReference type="EMBL" id="CP135443">
    <property type="protein sequence ID" value="WRY33905.1"/>
    <property type="molecule type" value="Genomic_DNA"/>
</dbReference>
<keyword evidence="3" id="KW-1185">Reference proteome</keyword>
<name>A0ABZ1DYM2_9RHOB</name>
<dbReference type="RefSeq" id="WP_406720992.1">
    <property type="nucleotide sequence ID" value="NZ_CP135443.1"/>
</dbReference>
<proteinExistence type="predicted"/>
<feature type="domain" description="RNase NYN" evidence="1">
    <location>
        <begin position="50"/>
        <end position="160"/>
    </location>
</feature>
<dbReference type="Gene3D" id="3.40.50.11980">
    <property type="match status" value="1"/>
</dbReference>
<organism evidence="2 3">
    <name type="scientific">Thioclava litoralis</name>
    <dbReference type="NCBI Taxonomy" id="3076557"/>
    <lineage>
        <taxon>Bacteria</taxon>
        <taxon>Pseudomonadati</taxon>
        <taxon>Pseudomonadota</taxon>
        <taxon>Alphaproteobacteria</taxon>
        <taxon>Rhodobacterales</taxon>
        <taxon>Paracoccaceae</taxon>
        <taxon>Thioclava</taxon>
    </lineage>
</organism>
<reference evidence="2 3" key="1">
    <citation type="submission" date="2023-09" db="EMBL/GenBank/DDBJ databases">
        <title>Thioclava shenzhenensis sp. nov., a multidrug resistant bacteria-antagonizing species isolated from coastal seawater.</title>
        <authorList>
            <person name="Long M."/>
        </authorList>
    </citation>
    <scope>NUCLEOTIDE SEQUENCE [LARGE SCALE GENOMIC DNA]</scope>
    <source>
        <strain evidence="2 3">FTW29</strain>
    </source>
</reference>
<sequence>MLALCLISSLAALYLVLRVRNFRISKPPRQWQLRRKAPAPAPHRDLRGHKPILIDGSNVLHWRKNLPELTALQRVLARAKAAGYAPLVIFDANVGYKLSDHYMGPEELAPLLGLPPRRIQVVDSGLPADPEILRQATRLGAKIITNDRYRDWLDQFSHAKRKNVLIRGHFRGGRLVLSL</sequence>
<evidence type="ECO:0000259" key="1">
    <source>
        <dbReference type="Pfam" id="PF11977"/>
    </source>
</evidence>
<protein>
    <recommendedName>
        <fullName evidence="1">RNase NYN domain-containing protein</fullName>
    </recommendedName>
</protein>
<gene>
    <name evidence="2" type="ORF">RPE78_01025</name>
</gene>
<evidence type="ECO:0000313" key="2">
    <source>
        <dbReference type="EMBL" id="WRY33905.1"/>
    </source>
</evidence>